<dbReference type="AlphaFoldDB" id="A0A165WEN3"/>
<sequence length="119" mass="14262">RGQHHTIHTIRPFMEVIHERFPTQGVRGTKAVLRQEYGMSVSIKIISQYNRIYEPAAVAARRRHKYERTIYTTLAVGETWGFDQHDKWVRFQLFLHVGLDVYSGRVVWLKIWWTNRNPR</sequence>
<feature type="non-terminal residue" evidence="1">
    <location>
        <position position="1"/>
    </location>
</feature>
<keyword evidence="2" id="KW-1185">Reference proteome</keyword>
<name>A0A165WEN3_9AGAM</name>
<dbReference type="PANTHER" id="PTHR46177">
    <property type="entry name" value="INTEGRASE CATALYTIC DOMAIN-CONTAINING PROTEIN"/>
    <property type="match status" value="1"/>
</dbReference>
<dbReference type="STRING" id="1314776.A0A165WEN3"/>
<evidence type="ECO:0000313" key="1">
    <source>
        <dbReference type="EMBL" id="KZT31061.1"/>
    </source>
</evidence>
<protein>
    <submittedName>
        <fullName evidence="1">Uncharacterized protein</fullName>
    </submittedName>
</protein>
<dbReference type="PANTHER" id="PTHR46177:SF1">
    <property type="entry name" value="INTEGRASE CATALYTIC DOMAIN-CONTAINING PROTEIN"/>
    <property type="match status" value="1"/>
</dbReference>
<evidence type="ECO:0000313" key="2">
    <source>
        <dbReference type="Proteomes" id="UP000076798"/>
    </source>
</evidence>
<dbReference type="OrthoDB" id="5946233at2759"/>
<gene>
    <name evidence="1" type="ORF">SISSUDRAFT_962474</name>
</gene>
<dbReference type="Proteomes" id="UP000076798">
    <property type="component" value="Unassembled WGS sequence"/>
</dbReference>
<organism evidence="1 2">
    <name type="scientific">Sistotremastrum suecicum HHB10207 ss-3</name>
    <dbReference type="NCBI Taxonomy" id="1314776"/>
    <lineage>
        <taxon>Eukaryota</taxon>
        <taxon>Fungi</taxon>
        <taxon>Dikarya</taxon>
        <taxon>Basidiomycota</taxon>
        <taxon>Agaricomycotina</taxon>
        <taxon>Agaricomycetes</taxon>
        <taxon>Sistotremastrales</taxon>
        <taxon>Sistotremastraceae</taxon>
        <taxon>Sistotremastrum</taxon>
    </lineage>
</organism>
<dbReference type="EMBL" id="KV428921">
    <property type="protein sequence ID" value="KZT31061.1"/>
    <property type="molecule type" value="Genomic_DNA"/>
</dbReference>
<accession>A0A165WEN3</accession>
<feature type="non-terminal residue" evidence="1">
    <location>
        <position position="119"/>
    </location>
</feature>
<reference evidence="1 2" key="1">
    <citation type="journal article" date="2016" name="Mol. Biol. Evol.">
        <title>Comparative Genomics of Early-Diverging Mushroom-Forming Fungi Provides Insights into the Origins of Lignocellulose Decay Capabilities.</title>
        <authorList>
            <person name="Nagy L.G."/>
            <person name="Riley R."/>
            <person name="Tritt A."/>
            <person name="Adam C."/>
            <person name="Daum C."/>
            <person name="Floudas D."/>
            <person name="Sun H."/>
            <person name="Yadav J.S."/>
            <person name="Pangilinan J."/>
            <person name="Larsson K.H."/>
            <person name="Matsuura K."/>
            <person name="Barry K."/>
            <person name="Labutti K."/>
            <person name="Kuo R."/>
            <person name="Ohm R.A."/>
            <person name="Bhattacharya S.S."/>
            <person name="Shirouzu T."/>
            <person name="Yoshinaga Y."/>
            <person name="Martin F.M."/>
            <person name="Grigoriev I.V."/>
            <person name="Hibbett D.S."/>
        </authorList>
    </citation>
    <scope>NUCLEOTIDE SEQUENCE [LARGE SCALE GENOMIC DNA]</scope>
    <source>
        <strain evidence="1 2">HHB10207 ss-3</strain>
    </source>
</reference>
<proteinExistence type="predicted"/>